<accession>A0A5B0MDJ1</accession>
<reference evidence="2 3" key="1">
    <citation type="submission" date="2019-05" db="EMBL/GenBank/DDBJ databases">
        <title>Emergence of the Ug99 lineage of the wheat stem rust pathogen through somatic hybridization.</title>
        <authorList>
            <person name="Li F."/>
            <person name="Upadhyaya N.M."/>
            <person name="Sperschneider J."/>
            <person name="Matny O."/>
            <person name="Nguyen-Phuc H."/>
            <person name="Mago R."/>
            <person name="Raley C."/>
            <person name="Miller M.E."/>
            <person name="Silverstein K.A.T."/>
            <person name="Henningsen E."/>
            <person name="Hirsch C.D."/>
            <person name="Visser B."/>
            <person name="Pretorius Z.A."/>
            <person name="Steffenson B.J."/>
            <person name="Schwessinger B."/>
            <person name="Dodds P.N."/>
            <person name="Figueroa M."/>
        </authorList>
    </citation>
    <scope>NUCLEOTIDE SEQUENCE [LARGE SCALE GENOMIC DNA]</scope>
    <source>
        <strain evidence="2">21-0</strain>
    </source>
</reference>
<feature type="compositionally biased region" description="Polar residues" evidence="1">
    <location>
        <begin position="80"/>
        <end position="113"/>
    </location>
</feature>
<comment type="caution">
    <text evidence="2">The sequence shown here is derived from an EMBL/GenBank/DDBJ whole genome shotgun (WGS) entry which is preliminary data.</text>
</comment>
<gene>
    <name evidence="2" type="ORF">PGT21_025545</name>
</gene>
<feature type="compositionally biased region" description="Basic and acidic residues" evidence="1">
    <location>
        <begin position="114"/>
        <end position="132"/>
    </location>
</feature>
<dbReference type="AlphaFoldDB" id="A0A5B0MDJ1"/>
<name>A0A5B0MDJ1_PUCGR</name>
<keyword evidence="3" id="KW-1185">Reference proteome</keyword>
<evidence type="ECO:0000256" key="1">
    <source>
        <dbReference type="SAM" id="MobiDB-lite"/>
    </source>
</evidence>
<dbReference type="Proteomes" id="UP000324748">
    <property type="component" value="Unassembled WGS sequence"/>
</dbReference>
<dbReference type="EMBL" id="VSWC01000157">
    <property type="protein sequence ID" value="KAA1074955.1"/>
    <property type="molecule type" value="Genomic_DNA"/>
</dbReference>
<evidence type="ECO:0000313" key="3">
    <source>
        <dbReference type="Proteomes" id="UP000324748"/>
    </source>
</evidence>
<evidence type="ECO:0000313" key="2">
    <source>
        <dbReference type="EMBL" id="KAA1074955.1"/>
    </source>
</evidence>
<feature type="region of interest" description="Disordered" evidence="1">
    <location>
        <begin position="49"/>
        <end position="132"/>
    </location>
</feature>
<organism evidence="2 3">
    <name type="scientific">Puccinia graminis f. sp. tritici</name>
    <dbReference type="NCBI Taxonomy" id="56615"/>
    <lineage>
        <taxon>Eukaryota</taxon>
        <taxon>Fungi</taxon>
        <taxon>Dikarya</taxon>
        <taxon>Basidiomycota</taxon>
        <taxon>Pucciniomycotina</taxon>
        <taxon>Pucciniomycetes</taxon>
        <taxon>Pucciniales</taxon>
        <taxon>Pucciniaceae</taxon>
        <taxon>Puccinia</taxon>
    </lineage>
</organism>
<sequence length="132" mass="14870">MTPEDSSDFKGNTIVYKVTGKKMHEKEHRVSTTKRVRTQETVHAAVIDHKQSTNVTEPAIEPDNSNNPKRSNLLERLSSPIASAVSNNKTSSELIDTSTTIDTYNNQNTSPYSERNKEPCAHRTVQHHLELQ</sequence>
<proteinExistence type="predicted"/>
<protein>
    <submittedName>
        <fullName evidence="2">Uncharacterized protein</fullName>
    </submittedName>
</protein>